<dbReference type="InterPro" id="IPR052953">
    <property type="entry name" value="Ser-rich/MCO-related"/>
</dbReference>
<gene>
    <name evidence="2" type="ORF">TCE0_039r13140</name>
</gene>
<dbReference type="PANTHER" id="PTHR34883">
    <property type="entry name" value="SERINE-RICH PROTEIN, PUTATIVE-RELATED-RELATED"/>
    <property type="match status" value="1"/>
</dbReference>
<dbReference type="SUPFAM" id="SSF49503">
    <property type="entry name" value="Cupredoxins"/>
    <property type="match status" value="1"/>
</dbReference>
<keyword evidence="3" id="KW-1185">Reference proteome</keyword>
<dbReference type="EMBL" id="DF933835">
    <property type="protein sequence ID" value="GAM40640.1"/>
    <property type="molecule type" value="Genomic_DNA"/>
</dbReference>
<evidence type="ECO:0000313" key="3">
    <source>
        <dbReference type="Proteomes" id="UP000053095"/>
    </source>
</evidence>
<reference evidence="3" key="1">
    <citation type="journal article" date="2015" name="Genome Announc.">
        <title>Draft genome sequence of Talaromyces cellulolyticus strain Y-94, a source of lignocellulosic biomass-degrading enzymes.</title>
        <authorList>
            <person name="Fujii T."/>
            <person name="Koike H."/>
            <person name="Sawayama S."/>
            <person name="Yano S."/>
            <person name="Inoue H."/>
        </authorList>
    </citation>
    <scope>NUCLEOTIDE SEQUENCE [LARGE SCALE GENOMIC DNA]</scope>
    <source>
        <strain evidence="3">Y-94</strain>
    </source>
</reference>
<name>A0A6N4SLP2_TALPI</name>
<feature type="chain" id="PRO_5028249464" description="Phytocyanin domain-containing protein" evidence="1">
    <location>
        <begin position="21"/>
        <end position="184"/>
    </location>
</feature>
<dbReference type="AlphaFoldDB" id="A0A6N4SLP2"/>
<dbReference type="PANTHER" id="PTHR34883:SF17">
    <property type="entry name" value="CUPREDOXIN"/>
    <property type="match status" value="1"/>
</dbReference>
<dbReference type="Proteomes" id="UP000053095">
    <property type="component" value="Unassembled WGS sequence"/>
</dbReference>
<evidence type="ECO:0000313" key="2">
    <source>
        <dbReference type="EMBL" id="GAM40640.1"/>
    </source>
</evidence>
<proteinExistence type="predicted"/>
<feature type="signal peptide" evidence="1">
    <location>
        <begin position="1"/>
        <end position="20"/>
    </location>
</feature>
<dbReference type="Gene3D" id="2.60.40.420">
    <property type="entry name" value="Cupredoxins - blue copper proteins"/>
    <property type="match status" value="1"/>
</dbReference>
<dbReference type="InterPro" id="IPR008972">
    <property type="entry name" value="Cupredoxin"/>
</dbReference>
<evidence type="ECO:0008006" key="4">
    <source>
        <dbReference type="Google" id="ProtNLM"/>
    </source>
</evidence>
<comment type="caution">
    <text evidence="2">The sequence shown here is derived from an EMBL/GenBank/DDBJ whole genome shotgun (WGS) entry which is preliminary data.</text>
</comment>
<evidence type="ECO:0000256" key="1">
    <source>
        <dbReference type="SAM" id="SignalP"/>
    </source>
</evidence>
<sequence length="184" mass="19448">MCCSRQWFAVLILPLGLASGEIISVDVGSEGSNVFKPDRIDASVGDVIQFRFDANEHSVVQGNSTTGCYPVDNGGFYSGRQSKPATFQVTINSTDTIFVYSSVDRECQKGMLAFINANTVQEVGYRATVIKSIENESPNHVFGGVLSNSNATADGDAKESAAVATTVLGTTTVVALAMTAFLAM</sequence>
<protein>
    <recommendedName>
        <fullName evidence="4">Phytocyanin domain-containing protein</fullName>
    </recommendedName>
</protein>
<keyword evidence="1" id="KW-0732">Signal</keyword>
<organism evidence="2 3">
    <name type="scientific">Talaromyces pinophilus</name>
    <name type="common">Penicillium pinophilum</name>
    <dbReference type="NCBI Taxonomy" id="128442"/>
    <lineage>
        <taxon>Eukaryota</taxon>
        <taxon>Fungi</taxon>
        <taxon>Dikarya</taxon>
        <taxon>Ascomycota</taxon>
        <taxon>Pezizomycotina</taxon>
        <taxon>Eurotiomycetes</taxon>
        <taxon>Eurotiomycetidae</taxon>
        <taxon>Eurotiales</taxon>
        <taxon>Trichocomaceae</taxon>
        <taxon>Talaromyces</taxon>
        <taxon>Talaromyces sect. Talaromyces</taxon>
    </lineage>
</organism>
<accession>A0A6N4SLP2</accession>